<name>A0AAD9UZF0_ACRCE</name>
<dbReference type="Proteomes" id="UP001249851">
    <property type="component" value="Unassembled WGS sequence"/>
</dbReference>
<dbReference type="AlphaFoldDB" id="A0AAD9UZF0"/>
<dbReference type="EMBL" id="JARQWQ010000061">
    <property type="protein sequence ID" value="KAK2555649.1"/>
    <property type="molecule type" value="Genomic_DNA"/>
</dbReference>
<proteinExistence type="predicted"/>
<accession>A0AAD9UZF0</accession>
<evidence type="ECO:0000313" key="2">
    <source>
        <dbReference type="EMBL" id="KAK2555649.1"/>
    </source>
</evidence>
<feature type="domain" description="Mutator-like transposase" evidence="1">
    <location>
        <begin position="183"/>
        <end position="344"/>
    </location>
</feature>
<gene>
    <name evidence="2" type="ORF">P5673_022672</name>
</gene>
<feature type="non-terminal residue" evidence="2">
    <location>
        <position position="353"/>
    </location>
</feature>
<dbReference type="Pfam" id="PF20700">
    <property type="entry name" value="Mutator"/>
    <property type="match status" value="1"/>
</dbReference>
<comment type="caution">
    <text evidence="2">The sequence shown here is derived from an EMBL/GenBank/DDBJ whole genome shotgun (WGS) entry which is preliminary data.</text>
</comment>
<sequence>KIKIGSRSGFKGGKATLNFSYFILEIKRKWQAGLHRLKGEGKFLNYFEDDEDRTKDLQSGCKYGEWTYQQKLFGLFFFTTFYNLYFLCSTNTVYAADRDDEKPNCVSRRDKGCFASKRRVQSVKNLARAQQCRTEVNENHPEEEIDLEPPRKIETKSQQTKHEDNICGTRLIEPQVLRSDLKISCSSCKEGPLSLVNIIGEKQSGLGSIFSVTCSHCGQVNEVKFSGEHRAGNRGPLVSDINTRAVLGSLHAGMGNTHLNNLLSTMNIPTMNHCLFKRREREVGKAMEIVARESCEMNLNLEKKVSEQLSGPSTDGLAGIAVSYDMQWQKRGREHNSSTGHVVSFAAVIRVVR</sequence>
<keyword evidence="3" id="KW-1185">Reference proteome</keyword>
<reference evidence="2" key="1">
    <citation type="journal article" date="2023" name="G3 (Bethesda)">
        <title>Whole genome assembly and annotation of the endangered Caribbean coral Acropora cervicornis.</title>
        <authorList>
            <person name="Selwyn J.D."/>
            <person name="Vollmer S.V."/>
        </authorList>
    </citation>
    <scope>NUCLEOTIDE SEQUENCE</scope>
    <source>
        <strain evidence="2">K2</strain>
    </source>
</reference>
<organism evidence="2 3">
    <name type="scientific">Acropora cervicornis</name>
    <name type="common">Staghorn coral</name>
    <dbReference type="NCBI Taxonomy" id="6130"/>
    <lineage>
        <taxon>Eukaryota</taxon>
        <taxon>Metazoa</taxon>
        <taxon>Cnidaria</taxon>
        <taxon>Anthozoa</taxon>
        <taxon>Hexacorallia</taxon>
        <taxon>Scleractinia</taxon>
        <taxon>Astrocoeniina</taxon>
        <taxon>Acroporidae</taxon>
        <taxon>Acropora</taxon>
    </lineage>
</organism>
<dbReference type="InterPro" id="IPR049012">
    <property type="entry name" value="Mutator_transp_dom"/>
</dbReference>
<evidence type="ECO:0000259" key="1">
    <source>
        <dbReference type="Pfam" id="PF20700"/>
    </source>
</evidence>
<protein>
    <recommendedName>
        <fullName evidence="1">Mutator-like transposase domain-containing protein</fullName>
    </recommendedName>
</protein>
<evidence type="ECO:0000313" key="3">
    <source>
        <dbReference type="Proteomes" id="UP001249851"/>
    </source>
</evidence>
<reference evidence="2" key="2">
    <citation type="journal article" date="2023" name="Science">
        <title>Genomic signatures of disease resistance in endangered staghorn corals.</title>
        <authorList>
            <person name="Vollmer S.V."/>
            <person name="Selwyn J.D."/>
            <person name="Despard B.A."/>
            <person name="Roesel C.L."/>
        </authorList>
    </citation>
    <scope>NUCLEOTIDE SEQUENCE</scope>
    <source>
        <strain evidence="2">K2</strain>
    </source>
</reference>